<dbReference type="Pfam" id="PF02626">
    <property type="entry name" value="CT_A_B"/>
    <property type="match status" value="1"/>
</dbReference>
<evidence type="ECO:0000256" key="1">
    <source>
        <dbReference type="ARBA" id="ARBA00022741"/>
    </source>
</evidence>
<evidence type="ECO:0000259" key="4">
    <source>
        <dbReference type="SMART" id="SM00797"/>
    </source>
</evidence>
<comment type="caution">
    <text evidence="5">The sequence shown here is derived from an EMBL/GenBank/DDBJ whole genome shotgun (WGS) entry which is preliminary data.</text>
</comment>
<accession>A0A839DUD6</accession>
<dbReference type="SMART" id="SM00797">
    <property type="entry name" value="AHS2"/>
    <property type="match status" value="1"/>
</dbReference>
<keyword evidence="2" id="KW-0378">Hydrolase</keyword>
<dbReference type="EMBL" id="JACGWZ010000001">
    <property type="protein sequence ID" value="MBA8823886.1"/>
    <property type="molecule type" value="Genomic_DNA"/>
</dbReference>
<evidence type="ECO:0000256" key="3">
    <source>
        <dbReference type="ARBA" id="ARBA00022840"/>
    </source>
</evidence>
<keyword evidence="1" id="KW-0547">Nucleotide-binding</keyword>
<dbReference type="InterPro" id="IPR029000">
    <property type="entry name" value="Cyclophilin-like_dom_sf"/>
</dbReference>
<organism evidence="5 6">
    <name type="scientific">Halosaccharopolyspora lacisalsi</name>
    <dbReference type="NCBI Taxonomy" id="1000566"/>
    <lineage>
        <taxon>Bacteria</taxon>
        <taxon>Bacillati</taxon>
        <taxon>Actinomycetota</taxon>
        <taxon>Actinomycetes</taxon>
        <taxon>Pseudonocardiales</taxon>
        <taxon>Pseudonocardiaceae</taxon>
        <taxon>Halosaccharopolyspora</taxon>
    </lineage>
</organism>
<dbReference type="GO" id="GO:0005524">
    <property type="term" value="F:ATP binding"/>
    <property type="evidence" value="ECO:0007669"/>
    <property type="project" value="UniProtKB-KW"/>
</dbReference>
<reference evidence="5 6" key="1">
    <citation type="submission" date="2020-07" db="EMBL/GenBank/DDBJ databases">
        <title>Sequencing the genomes of 1000 actinobacteria strains.</title>
        <authorList>
            <person name="Klenk H.-P."/>
        </authorList>
    </citation>
    <scope>NUCLEOTIDE SEQUENCE [LARGE SCALE GENOMIC DNA]</scope>
    <source>
        <strain evidence="5 6">DSM 45975</strain>
    </source>
</reference>
<dbReference type="PANTHER" id="PTHR43309">
    <property type="entry name" value="5-OXOPROLINASE SUBUNIT C"/>
    <property type="match status" value="1"/>
</dbReference>
<evidence type="ECO:0000256" key="2">
    <source>
        <dbReference type="ARBA" id="ARBA00022801"/>
    </source>
</evidence>
<dbReference type="InterPro" id="IPR052708">
    <property type="entry name" value="PxpC"/>
</dbReference>
<dbReference type="GO" id="GO:0016787">
    <property type="term" value="F:hydrolase activity"/>
    <property type="evidence" value="ECO:0007669"/>
    <property type="project" value="UniProtKB-KW"/>
</dbReference>
<sequence>MNRLLVRAGGLYTTVQDTGRFGHYHMGMPPSGAMDIYSAVVANMLVGNADDAAVLEATYVGPKLEFTDDRLLAVTGADAPVTLNDEPVEPWTAVRVRPGDVLAFAMIRAGCRVYVAVSGGIDVPVYLDSRSTYTLTGMGGHEGRKLVDDETLQLAADGQATGSGGAVVPENLRPDLDCPAELRTVVGLCSYRLTEDALASFLGTEWKVTKDADRVGYRLRGGKLDFTEREQPFGAGSDPANVVDLGYPIGSIQVPGGDEPIVLLNDAVTGGGYATIGTVISVDRDRIAQAKTGESVRFRSVDLDTALAARRDRRERIEQVRQQLGR</sequence>
<dbReference type="PANTHER" id="PTHR43309:SF3">
    <property type="entry name" value="5-OXOPROLINASE SUBUNIT C"/>
    <property type="match status" value="1"/>
</dbReference>
<dbReference type="Gene3D" id="2.40.100.10">
    <property type="entry name" value="Cyclophilin-like"/>
    <property type="match status" value="1"/>
</dbReference>
<protein>
    <submittedName>
        <fullName evidence="5">Biotin-dependent carboxylase-like uncharacterized protein</fullName>
    </submittedName>
</protein>
<evidence type="ECO:0000313" key="5">
    <source>
        <dbReference type="EMBL" id="MBA8823886.1"/>
    </source>
</evidence>
<dbReference type="RefSeq" id="WP_182543101.1">
    <property type="nucleotide sequence ID" value="NZ_JACGWZ010000001.1"/>
</dbReference>
<dbReference type="InterPro" id="IPR003778">
    <property type="entry name" value="CT_A_B"/>
</dbReference>
<keyword evidence="3" id="KW-0067">ATP-binding</keyword>
<keyword evidence="6" id="KW-1185">Reference proteome</keyword>
<dbReference type="AlphaFoldDB" id="A0A839DUD6"/>
<gene>
    <name evidence="5" type="ORF">FHX42_001215</name>
</gene>
<feature type="domain" description="Carboxyltransferase" evidence="4">
    <location>
        <begin position="25"/>
        <end position="317"/>
    </location>
</feature>
<dbReference type="SUPFAM" id="SSF50891">
    <property type="entry name" value="Cyclophilin-like"/>
    <property type="match status" value="1"/>
</dbReference>
<dbReference type="Proteomes" id="UP000569329">
    <property type="component" value="Unassembled WGS sequence"/>
</dbReference>
<evidence type="ECO:0000313" key="6">
    <source>
        <dbReference type="Proteomes" id="UP000569329"/>
    </source>
</evidence>
<name>A0A839DUD6_9PSEU</name>
<proteinExistence type="predicted"/>
<dbReference type="NCBIfam" id="TIGR00724">
    <property type="entry name" value="urea_amlyse_rel"/>
    <property type="match status" value="1"/>
</dbReference>